<reference evidence="1 2" key="1">
    <citation type="journal article" date="2012" name="J. Bacteriol.">
        <title>Genome Sequence of Extracellular-Protease-Producing Alishewanella jeotgali Isolated from Traditional Korean Fermented Seafood.</title>
        <authorList>
            <person name="Jung J."/>
            <person name="Chun J."/>
            <person name="Park W."/>
        </authorList>
    </citation>
    <scope>NUCLEOTIDE SEQUENCE [LARGE SCALE GENOMIC DNA]</scope>
    <source>
        <strain evidence="1 2">KCTC 22429</strain>
    </source>
</reference>
<dbReference type="AlphaFoldDB" id="H3ZGD6"/>
<dbReference type="RefSeq" id="WP_008951111.1">
    <property type="nucleotide sequence ID" value="NZ_AHTH01000039.1"/>
</dbReference>
<dbReference type="PATRIC" id="fig|1129374.4.peg.2418"/>
<comment type="caution">
    <text evidence="1">The sequence shown here is derived from an EMBL/GenBank/DDBJ whole genome shotgun (WGS) entry which is preliminary data.</text>
</comment>
<gene>
    <name evidence="1" type="ORF">AJE_12164</name>
</gene>
<keyword evidence="2" id="KW-1185">Reference proteome</keyword>
<sequence>MRYLAVLVILLQLAGCSNTRFIKLEQTAAPVLDPVTSLLAYRFISLQQQDAASIAGYCQALRDQSPSSQLYLLQLACAERWLSKPLSNSERQAAIALYNAALLPLVRAALQPAAQQPAYLALQLEVLSDDGLPLTHFTLAADVQAKDPLMQAPAVQALGISLVGQRPNTGQGRDRWYPPEGIFRAVTVFLQALIFETRCNRCCGCRRG</sequence>
<organism evidence="1 2">
    <name type="scientific">Alishewanella jeotgali KCTC 22429</name>
    <dbReference type="NCBI Taxonomy" id="1129374"/>
    <lineage>
        <taxon>Bacteria</taxon>
        <taxon>Pseudomonadati</taxon>
        <taxon>Pseudomonadota</taxon>
        <taxon>Gammaproteobacteria</taxon>
        <taxon>Alteromonadales</taxon>
        <taxon>Alteromonadaceae</taxon>
        <taxon>Alishewanella</taxon>
    </lineage>
</organism>
<evidence type="ECO:0000313" key="1">
    <source>
        <dbReference type="EMBL" id="EHR40456.1"/>
    </source>
</evidence>
<dbReference type="EMBL" id="AHTH01000039">
    <property type="protein sequence ID" value="EHR40456.1"/>
    <property type="molecule type" value="Genomic_DNA"/>
</dbReference>
<dbReference type="Proteomes" id="UP000012046">
    <property type="component" value="Unassembled WGS sequence"/>
</dbReference>
<accession>H3ZGD6</accession>
<name>H3ZGD6_9ALTE</name>
<evidence type="ECO:0000313" key="2">
    <source>
        <dbReference type="Proteomes" id="UP000012046"/>
    </source>
</evidence>
<proteinExistence type="predicted"/>
<protein>
    <submittedName>
        <fullName evidence="1">Uncharacterized protein</fullName>
    </submittedName>
</protein>
<dbReference type="STRING" id="1129374.AJE_12164"/>